<dbReference type="Pfam" id="PF00191">
    <property type="entry name" value="Annexin"/>
    <property type="match status" value="2"/>
</dbReference>
<evidence type="ECO:0000256" key="3">
    <source>
        <dbReference type="ARBA" id="ARBA00022837"/>
    </source>
</evidence>
<comment type="caution">
    <text evidence="6">The sequence shown here is derived from an EMBL/GenBank/DDBJ whole genome shotgun (WGS) entry which is preliminary data.</text>
</comment>
<dbReference type="Gene3D" id="1.10.220.10">
    <property type="entry name" value="Annexin"/>
    <property type="match status" value="2"/>
</dbReference>
<dbReference type="InterPro" id="IPR018502">
    <property type="entry name" value="Annexin_repeat"/>
</dbReference>
<evidence type="ECO:0008006" key="8">
    <source>
        <dbReference type="Google" id="ProtNLM"/>
    </source>
</evidence>
<evidence type="ECO:0000256" key="4">
    <source>
        <dbReference type="ARBA" id="ARBA00023216"/>
    </source>
</evidence>
<organism evidence="6 7">
    <name type="scientific">Tegillarca granosa</name>
    <name type="common">Malaysian cockle</name>
    <name type="synonym">Anadara granosa</name>
    <dbReference type="NCBI Taxonomy" id="220873"/>
    <lineage>
        <taxon>Eukaryota</taxon>
        <taxon>Metazoa</taxon>
        <taxon>Spiralia</taxon>
        <taxon>Lophotrochozoa</taxon>
        <taxon>Mollusca</taxon>
        <taxon>Bivalvia</taxon>
        <taxon>Autobranchia</taxon>
        <taxon>Pteriomorphia</taxon>
        <taxon>Arcoida</taxon>
        <taxon>Arcoidea</taxon>
        <taxon>Arcidae</taxon>
        <taxon>Tegillarca</taxon>
    </lineage>
</organism>
<evidence type="ECO:0000256" key="2">
    <source>
        <dbReference type="ARBA" id="ARBA00022737"/>
    </source>
</evidence>
<dbReference type="SUPFAM" id="SSF47874">
    <property type="entry name" value="Annexin"/>
    <property type="match status" value="1"/>
</dbReference>
<dbReference type="PRINTS" id="PR00196">
    <property type="entry name" value="ANNEXIN"/>
</dbReference>
<keyword evidence="7" id="KW-1185">Reference proteome</keyword>
<dbReference type="SMART" id="SM00335">
    <property type="entry name" value="ANX"/>
    <property type="match status" value="2"/>
</dbReference>
<name>A0ABQ9FQ95_TEGGR</name>
<dbReference type="PROSITE" id="PS51897">
    <property type="entry name" value="ANNEXIN_2"/>
    <property type="match status" value="2"/>
</dbReference>
<comment type="similarity">
    <text evidence="1">Belongs to the annexin family.</text>
</comment>
<dbReference type="Proteomes" id="UP001217089">
    <property type="component" value="Unassembled WGS sequence"/>
</dbReference>
<evidence type="ECO:0000313" key="6">
    <source>
        <dbReference type="EMBL" id="KAJ8317895.1"/>
    </source>
</evidence>
<gene>
    <name evidence="6" type="ORF">KUTeg_002986</name>
</gene>
<dbReference type="EMBL" id="JARBDR010000214">
    <property type="protein sequence ID" value="KAJ8317895.1"/>
    <property type="molecule type" value="Genomic_DNA"/>
</dbReference>
<dbReference type="InterPro" id="IPR037104">
    <property type="entry name" value="Annexin_sf"/>
</dbReference>
<keyword evidence="2" id="KW-0677">Repeat</keyword>
<accession>A0ABQ9FQ95</accession>
<proteinExistence type="inferred from homology"/>
<dbReference type="PANTHER" id="PTHR10502">
    <property type="entry name" value="ANNEXIN"/>
    <property type="match status" value="1"/>
</dbReference>
<dbReference type="InterPro" id="IPR001464">
    <property type="entry name" value="Annexin"/>
</dbReference>
<evidence type="ECO:0000313" key="7">
    <source>
        <dbReference type="Proteomes" id="UP001217089"/>
    </source>
</evidence>
<protein>
    <recommendedName>
        <fullName evidence="8">Annexin</fullName>
    </recommendedName>
</protein>
<sequence length="177" mass="20094">MYKTSYGKDLAREMSKELSGDYYHLVANLLIPPAEFDAWSIKEAIYGLGTDDKVLIEIFFTRTNAQLQAINKVYPNVGYGLVGLLMASLNQRILSQRDIINSIERETSGNFEKGLKTIAQSIKCRPMFFAQRLKDSMKGLGTDEKTLTRIIVSRCEIDMQEIKACFLKLQDRHCGIT</sequence>
<evidence type="ECO:0000256" key="1">
    <source>
        <dbReference type="ARBA" id="ARBA00007831"/>
    </source>
</evidence>
<evidence type="ECO:0000256" key="5">
    <source>
        <dbReference type="ARBA" id="ARBA00023302"/>
    </source>
</evidence>
<keyword evidence="3" id="KW-0106">Calcium</keyword>
<keyword evidence="4" id="KW-0041">Annexin</keyword>
<keyword evidence="5" id="KW-0111">Calcium/phospholipid-binding</keyword>
<dbReference type="PANTHER" id="PTHR10502:SF239">
    <property type="entry name" value="ANNEXIN A7"/>
    <property type="match status" value="1"/>
</dbReference>
<reference evidence="6 7" key="1">
    <citation type="submission" date="2022-12" db="EMBL/GenBank/DDBJ databases">
        <title>Chromosome-level genome of Tegillarca granosa.</title>
        <authorList>
            <person name="Kim J."/>
        </authorList>
    </citation>
    <scope>NUCLEOTIDE SEQUENCE [LARGE SCALE GENOMIC DNA]</scope>
    <source>
        <strain evidence="6">Teg-2019</strain>
        <tissue evidence="6">Adductor muscle</tissue>
    </source>
</reference>